<dbReference type="Pfam" id="PF06714">
    <property type="entry name" value="Gp5_OB"/>
    <property type="match status" value="1"/>
</dbReference>
<dbReference type="OrthoDB" id="6701at10239"/>
<feature type="compositionally biased region" description="Polar residues" evidence="1">
    <location>
        <begin position="176"/>
        <end position="204"/>
    </location>
</feature>
<dbReference type="InterPro" id="IPR009590">
    <property type="entry name" value="Gp5_OB_N"/>
</dbReference>
<feature type="compositionally biased region" description="Basic and acidic residues" evidence="1">
    <location>
        <begin position="556"/>
        <end position="574"/>
    </location>
</feature>
<reference evidence="3 4" key="1">
    <citation type="submission" date="2010-03" db="EMBL/GenBank/DDBJ databases">
        <title>The Genome Sequence of Cyanophage S-SSM4.</title>
        <authorList>
            <consortium name="The Broad Institute Genome Sequencing Platform"/>
            <person name="Henn M.R."/>
            <person name="Sullivan M.S."/>
            <person name="Osburne M.S."/>
            <person name="Levin J."/>
            <person name="Malboeuf C."/>
            <person name="Casali M."/>
            <person name="Russ C."/>
            <person name="Lennon N."/>
            <person name="Erlich R."/>
            <person name="Young S.K."/>
            <person name="Koehrsen M."/>
            <person name="Yandava C."/>
            <person name="Zeng Q."/>
            <person name="Alvarado L."/>
            <person name="Anderson S."/>
            <person name="Berlin A."/>
            <person name="Borenstein D."/>
            <person name="Chen Z."/>
            <person name="Engels R."/>
            <person name="Freedman E."/>
            <person name="Gellesch M."/>
            <person name="Goldberg J."/>
            <person name="Green L."/>
            <person name="Griggs A."/>
            <person name="Gujja S."/>
            <person name="Heiman D."/>
            <person name="Hepburn T."/>
            <person name="Howarth C."/>
            <person name="Jen D."/>
            <person name="Larson L."/>
            <person name="Lewis B."/>
            <person name="Mehta T."/>
            <person name="Park D."/>
            <person name="Pearson M."/>
            <person name="Roberts A."/>
            <person name="Ryan E."/>
            <person name="Saif S."/>
            <person name="Shea T."/>
            <person name="Shenoy N."/>
            <person name="Sisk P."/>
            <person name="Stolte C."/>
            <person name="Sykes S."/>
            <person name="Walk T."/>
            <person name="White J."/>
            <person name="Yu Q."/>
            <person name="Coleman M.L."/>
            <person name="Huang K.H."/>
            <person name="Weigele P.R."/>
            <person name="DeFrancesco A.S."/>
            <person name="Kern S.E."/>
            <person name="Thompson L.R."/>
            <person name="Fu R."/>
            <person name="Hombeck B."/>
            <person name="Chisholm S.W."/>
            <person name="Haas B."/>
            <person name="Nusbaum C."/>
            <person name="Galagan J."/>
            <person name="Birren B."/>
        </authorList>
    </citation>
    <scope>NUCLEOTIDE SEQUENCE [LARGE SCALE GENOMIC DNA]</scope>
    <source>
        <strain evidence="3 4">S-SSM4</strain>
    </source>
</reference>
<dbReference type="SUPFAM" id="SSF69255">
    <property type="entry name" value="gp5 N-terminal domain-like"/>
    <property type="match status" value="1"/>
</dbReference>
<keyword evidence="4" id="KW-1185">Reference proteome</keyword>
<dbReference type="GeneID" id="15013425"/>
<dbReference type="SUPFAM" id="SSF69349">
    <property type="entry name" value="Phage fibre proteins"/>
    <property type="match status" value="1"/>
</dbReference>
<dbReference type="EMBL" id="HQ316583">
    <property type="protein sequence ID" value="AGG54068.1"/>
    <property type="molecule type" value="Genomic_DNA"/>
</dbReference>
<evidence type="ECO:0000313" key="4">
    <source>
        <dbReference type="Proteomes" id="UP000203282"/>
    </source>
</evidence>
<feature type="region of interest" description="Disordered" evidence="1">
    <location>
        <begin position="125"/>
        <end position="210"/>
    </location>
</feature>
<dbReference type="RefSeq" id="YP_007677193.1">
    <property type="nucleotide sequence ID" value="NC_020875.1"/>
</dbReference>
<protein>
    <submittedName>
        <fullName evidence="3">Baseplate hub subunit</fullName>
    </submittedName>
</protein>
<organism evidence="3 4">
    <name type="scientific">Synechococcus phage S-SSM4</name>
    <dbReference type="NCBI Taxonomy" id="536466"/>
    <lineage>
        <taxon>Viruses</taxon>
        <taxon>Duplodnaviria</taxon>
        <taxon>Heunggongvirae</taxon>
        <taxon>Uroviricota</taxon>
        <taxon>Caudoviricetes</taxon>
        <taxon>Pantevenvirales</taxon>
        <taxon>Kyanoviridae</taxon>
        <taxon>Greenvirus</taxon>
        <taxon>Greenvirus ssm4</taxon>
    </lineage>
</organism>
<evidence type="ECO:0000313" key="3">
    <source>
        <dbReference type="EMBL" id="AGG54068.1"/>
    </source>
</evidence>
<dbReference type="KEGG" id="vg:15013425"/>
<evidence type="ECO:0000256" key="1">
    <source>
        <dbReference type="SAM" id="MobiDB-lite"/>
    </source>
</evidence>
<gene>
    <name evidence="3" type="ORF">CYXG_00004</name>
</gene>
<feature type="domain" description="Protein Gp5 N-terminal OB-fold" evidence="2">
    <location>
        <begin position="58"/>
        <end position="116"/>
    </location>
</feature>
<dbReference type="Proteomes" id="UP000203282">
    <property type="component" value="Segment"/>
</dbReference>
<sequence length="830" mass="86951">MAAYVDNIVGEASTDFLGKDGFIWWVGEVEDTKDPQFIGRVKCRVLGFYTGPEAGFRKDLKTEDLPWATVLQPTDQAGIEGVGKSSHQLRPGAIVMGFFLDGEEAQFPIVMGVLRISTNPNTKLNGKNSTFLFTDAPNREDINPINKEIGANSTDIDKTQTDSINNTVKTPGEPDTPTSSKSPSNAAQQAPATYNNTAKPSVRSSGIPAASGVGGPWKTLDIKLTQLVEDLVTTASSVIKNEEGEFVDVFENKIVRMEELTDKIQGFLSAVFSQVVSAFKEQLTIIAGQAMDAAGLISRFTGIPFVVLQFVQTIIQIILSQICSLDGLVAQMLSDPMGVITGLVEDIVDGALSKAQAALAGVQDLINQVTCSIKNGLGVVKQVLSLVQKATSVAEGFNTLKDTFESGKDIFSSATNVSKIDLASIGKFISIIFALFDFGGCNRKAGKRASTSKQFFPFFGVTGCSGEELGGPPGGGSSYPDCGKSGGGGGIVDSIFNDADPYLNAATSFINGAYNLQLSTPGREATITRMASGATITDVALENNQHAKYKLLQADRSPEEAAKESKKLNSKKTDAADPLVGTHVDIPGTFTSEFKKDMCMSIGKDNVITVDGDYRLKVTGDFHLEVGGGMFVDVEGAPNEGESQTQKSQVNFGSDFAMDVKGHCQVQGIGTTIAGKGGTNAEVIAPQGNTKIDAQGYEINASEIKLSAANSITMIAPSEYHFINTLEGIIPKAKTGIFSTVGGPVDYVLIPAPSADPIPRFSINTPGPLLVNCAAGGALFTIAAGAFAVNVGAGAITMNASAAASIVAGAAVNITATANCKISAATILLN</sequence>
<dbReference type="Gene3D" id="2.40.50.260">
    <property type="entry name" value="Nucleic acid-binding protein domain"/>
    <property type="match status" value="1"/>
</dbReference>
<accession>M1U2B4</accession>
<evidence type="ECO:0000259" key="2">
    <source>
        <dbReference type="Pfam" id="PF06714"/>
    </source>
</evidence>
<feature type="region of interest" description="Disordered" evidence="1">
    <location>
        <begin position="555"/>
        <end position="574"/>
    </location>
</feature>
<proteinExistence type="predicted"/>
<name>M1U2B4_9CAUD</name>